<comment type="caution">
    <text evidence="2">The sequence shown here is derived from an EMBL/GenBank/DDBJ whole genome shotgun (WGS) entry which is preliminary data.</text>
</comment>
<evidence type="ECO:0000313" key="3">
    <source>
        <dbReference type="Proteomes" id="UP000823858"/>
    </source>
</evidence>
<organism evidence="2 3">
    <name type="scientific">Candidatus Corynebacterium faecigallinarum</name>
    <dbReference type="NCBI Taxonomy" id="2838528"/>
    <lineage>
        <taxon>Bacteria</taxon>
        <taxon>Bacillati</taxon>
        <taxon>Actinomycetota</taxon>
        <taxon>Actinomycetes</taxon>
        <taxon>Mycobacteriales</taxon>
        <taxon>Corynebacteriaceae</taxon>
        <taxon>Corynebacterium</taxon>
    </lineage>
</organism>
<reference evidence="2" key="2">
    <citation type="submission" date="2021-04" db="EMBL/GenBank/DDBJ databases">
        <authorList>
            <person name="Gilroy R."/>
        </authorList>
    </citation>
    <scope>NUCLEOTIDE SEQUENCE</scope>
    <source>
        <strain evidence="2">ChiHjej13B12-4958</strain>
    </source>
</reference>
<protein>
    <submittedName>
        <fullName evidence="2">Uncharacterized protein</fullName>
    </submittedName>
</protein>
<name>A0A9D2QEV2_9CORY</name>
<reference evidence="2" key="1">
    <citation type="journal article" date="2021" name="PeerJ">
        <title>Extensive microbial diversity within the chicken gut microbiome revealed by metagenomics and culture.</title>
        <authorList>
            <person name="Gilroy R."/>
            <person name="Ravi A."/>
            <person name="Getino M."/>
            <person name="Pursley I."/>
            <person name="Horton D.L."/>
            <person name="Alikhan N.F."/>
            <person name="Baker D."/>
            <person name="Gharbi K."/>
            <person name="Hall N."/>
            <person name="Watson M."/>
            <person name="Adriaenssens E.M."/>
            <person name="Foster-Nyarko E."/>
            <person name="Jarju S."/>
            <person name="Secka A."/>
            <person name="Antonio M."/>
            <person name="Oren A."/>
            <person name="Chaudhuri R.R."/>
            <person name="La Ragione R."/>
            <person name="Hildebrand F."/>
            <person name="Pallen M.J."/>
        </authorList>
    </citation>
    <scope>NUCLEOTIDE SEQUENCE</scope>
    <source>
        <strain evidence="2">ChiHjej13B12-4958</strain>
    </source>
</reference>
<sequence length="181" mass="18528">MTDPSAATPVAAPSSTNEPMPPAQLATLVTATLGYYGLRDAVSTPWLRRAGQAVVLVGAVAPVVVGEFRSTPEETREEISANFAEAAATWREQSIAKRVSNAVMVFGAVAGTVALTAWLTGKFDAVGESAVRKVGGRLPLVGALCRKAPNTVNGLLQAGVAVGVNTVLTSRQAGRTGNGKA</sequence>
<dbReference type="EMBL" id="DWVP01000023">
    <property type="protein sequence ID" value="HJC85923.1"/>
    <property type="molecule type" value="Genomic_DNA"/>
</dbReference>
<evidence type="ECO:0000256" key="1">
    <source>
        <dbReference type="SAM" id="MobiDB-lite"/>
    </source>
</evidence>
<feature type="compositionally biased region" description="Low complexity" evidence="1">
    <location>
        <begin position="1"/>
        <end position="16"/>
    </location>
</feature>
<dbReference type="Proteomes" id="UP000823858">
    <property type="component" value="Unassembled WGS sequence"/>
</dbReference>
<feature type="region of interest" description="Disordered" evidence="1">
    <location>
        <begin position="1"/>
        <end position="22"/>
    </location>
</feature>
<proteinExistence type="predicted"/>
<gene>
    <name evidence="2" type="ORF">H9751_10360</name>
</gene>
<evidence type="ECO:0000313" key="2">
    <source>
        <dbReference type="EMBL" id="HJC85923.1"/>
    </source>
</evidence>
<accession>A0A9D2QEV2</accession>
<dbReference type="AlphaFoldDB" id="A0A9D2QEV2"/>